<dbReference type="AlphaFoldDB" id="A0A5B7F4M3"/>
<accession>A0A5B7F4M3</accession>
<dbReference type="EMBL" id="VSRR010004650">
    <property type="protein sequence ID" value="MPC40316.1"/>
    <property type="molecule type" value="Genomic_DNA"/>
</dbReference>
<keyword evidence="2" id="KW-1185">Reference proteome</keyword>
<sequence>MGLEWQGEVSCLPISASMDRVRTQHLLASLRVCNPHYSKFSIHISTGTKRTSTTTTNATRDEKQYRVSLDYDGLNFC</sequence>
<proteinExistence type="predicted"/>
<reference evidence="1 2" key="1">
    <citation type="submission" date="2019-05" db="EMBL/GenBank/DDBJ databases">
        <title>Another draft genome of Portunus trituberculatus and its Hox gene families provides insights of decapod evolution.</title>
        <authorList>
            <person name="Jeong J.-H."/>
            <person name="Song I."/>
            <person name="Kim S."/>
            <person name="Choi T."/>
            <person name="Kim D."/>
            <person name="Ryu S."/>
            <person name="Kim W."/>
        </authorList>
    </citation>
    <scope>NUCLEOTIDE SEQUENCE [LARGE SCALE GENOMIC DNA]</scope>
    <source>
        <tissue evidence="1">Muscle</tissue>
    </source>
</reference>
<dbReference type="Proteomes" id="UP000324222">
    <property type="component" value="Unassembled WGS sequence"/>
</dbReference>
<evidence type="ECO:0000313" key="2">
    <source>
        <dbReference type="Proteomes" id="UP000324222"/>
    </source>
</evidence>
<gene>
    <name evidence="1" type="ORF">E2C01_033872</name>
</gene>
<name>A0A5B7F4M3_PORTR</name>
<evidence type="ECO:0000313" key="1">
    <source>
        <dbReference type="EMBL" id="MPC40316.1"/>
    </source>
</evidence>
<protein>
    <submittedName>
        <fullName evidence="1">Uncharacterized protein</fullName>
    </submittedName>
</protein>
<organism evidence="1 2">
    <name type="scientific">Portunus trituberculatus</name>
    <name type="common">Swimming crab</name>
    <name type="synonym">Neptunus trituberculatus</name>
    <dbReference type="NCBI Taxonomy" id="210409"/>
    <lineage>
        <taxon>Eukaryota</taxon>
        <taxon>Metazoa</taxon>
        <taxon>Ecdysozoa</taxon>
        <taxon>Arthropoda</taxon>
        <taxon>Crustacea</taxon>
        <taxon>Multicrustacea</taxon>
        <taxon>Malacostraca</taxon>
        <taxon>Eumalacostraca</taxon>
        <taxon>Eucarida</taxon>
        <taxon>Decapoda</taxon>
        <taxon>Pleocyemata</taxon>
        <taxon>Brachyura</taxon>
        <taxon>Eubrachyura</taxon>
        <taxon>Portunoidea</taxon>
        <taxon>Portunidae</taxon>
        <taxon>Portuninae</taxon>
        <taxon>Portunus</taxon>
    </lineage>
</organism>
<comment type="caution">
    <text evidence="1">The sequence shown here is derived from an EMBL/GenBank/DDBJ whole genome shotgun (WGS) entry which is preliminary data.</text>
</comment>